<evidence type="ECO:0000313" key="3">
    <source>
        <dbReference type="Proteomes" id="UP001249851"/>
    </source>
</evidence>
<proteinExistence type="predicted"/>
<accession>A0AAD9QI96</accession>
<reference evidence="2" key="2">
    <citation type="journal article" date="2023" name="Science">
        <title>Genomic signatures of disease resistance in endangered staghorn corals.</title>
        <authorList>
            <person name="Vollmer S.V."/>
            <person name="Selwyn J.D."/>
            <person name="Despard B.A."/>
            <person name="Roesel C.L."/>
        </authorList>
    </citation>
    <scope>NUCLEOTIDE SEQUENCE</scope>
    <source>
        <strain evidence="2">K2</strain>
    </source>
</reference>
<sequence>MLDWRIKGDYDICTPTTIARNGRFGNLITRTRLGQGMSIIFCLTGVWHSFYCYQNRSLSIQKRSPKE</sequence>
<keyword evidence="1" id="KW-0472">Membrane</keyword>
<organism evidence="2 3">
    <name type="scientific">Acropora cervicornis</name>
    <name type="common">Staghorn coral</name>
    <dbReference type="NCBI Taxonomy" id="6130"/>
    <lineage>
        <taxon>Eukaryota</taxon>
        <taxon>Metazoa</taxon>
        <taxon>Cnidaria</taxon>
        <taxon>Anthozoa</taxon>
        <taxon>Hexacorallia</taxon>
        <taxon>Scleractinia</taxon>
        <taxon>Astrocoeniina</taxon>
        <taxon>Acroporidae</taxon>
        <taxon>Acropora</taxon>
    </lineage>
</organism>
<dbReference type="EMBL" id="JARQWQ010000033">
    <property type="protein sequence ID" value="KAK2561411.1"/>
    <property type="molecule type" value="Genomic_DNA"/>
</dbReference>
<keyword evidence="1" id="KW-0812">Transmembrane</keyword>
<keyword evidence="3" id="KW-1185">Reference proteome</keyword>
<evidence type="ECO:0000313" key="2">
    <source>
        <dbReference type="EMBL" id="KAK2561411.1"/>
    </source>
</evidence>
<name>A0AAD9QI96_ACRCE</name>
<keyword evidence="1" id="KW-1133">Transmembrane helix</keyword>
<protein>
    <submittedName>
        <fullName evidence="2">Uncharacterized protein</fullName>
    </submittedName>
</protein>
<reference evidence="2" key="1">
    <citation type="journal article" date="2023" name="G3 (Bethesda)">
        <title>Whole genome assembly and annotation of the endangered Caribbean coral Acropora cervicornis.</title>
        <authorList>
            <person name="Selwyn J.D."/>
            <person name="Vollmer S.V."/>
        </authorList>
    </citation>
    <scope>NUCLEOTIDE SEQUENCE</scope>
    <source>
        <strain evidence="2">K2</strain>
    </source>
</reference>
<dbReference type="AlphaFoldDB" id="A0AAD9QI96"/>
<dbReference type="Proteomes" id="UP001249851">
    <property type="component" value="Unassembled WGS sequence"/>
</dbReference>
<gene>
    <name evidence="2" type="ORF">P5673_015931</name>
</gene>
<evidence type="ECO:0000256" key="1">
    <source>
        <dbReference type="SAM" id="Phobius"/>
    </source>
</evidence>
<feature type="transmembrane region" description="Helical" evidence="1">
    <location>
        <begin position="33"/>
        <end position="53"/>
    </location>
</feature>
<comment type="caution">
    <text evidence="2">The sequence shown here is derived from an EMBL/GenBank/DDBJ whole genome shotgun (WGS) entry which is preliminary data.</text>
</comment>